<feature type="domain" description="TonB-dependent receptor plug" evidence="14">
    <location>
        <begin position="132"/>
        <end position="252"/>
    </location>
</feature>
<dbReference type="PROSITE" id="PS52016">
    <property type="entry name" value="TONB_DEPENDENT_REC_3"/>
    <property type="match status" value="1"/>
</dbReference>
<dbReference type="Pfam" id="PF13715">
    <property type="entry name" value="CarbopepD_reg_2"/>
    <property type="match status" value="1"/>
</dbReference>
<comment type="similarity">
    <text evidence="10 11">Belongs to the TonB-dependent receptor family.</text>
</comment>
<dbReference type="EMBL" id="JANUBB010000011">
    <property type="protein sequence ID" value="MCS3952709.1"/>
    <property type="molecule type" value="Genomic_DNA"/>
</dbReference>
<dbReference type="InterPro" id="IPR036942">
    <property type="entry name" value="Beta-barrel_TonB_sf"/>
</dbReference>
<protein>
    <submittedName>
        <fullName evidence="15">TonB-linked SusC/RagA family outer membrane protein</fullName>
    </submittedName>
</protein>
<dbReference type="PANTHER" id="PTHR30069:SF29">
    <property type="entry name" value="HEMOGLOBIN AND HEMOGLOBIN-HAPTOGLOBIN-BINDING PROTEIN 1-RELATED"/>
    <property type="match status" value="1"/>
</dbReference>
<dbReference type="PANTHER" id="PTHR30069">
    <property type="entry name" value="TONB-DEPENDENT OUTER MEMBRANE RECEPTOR"/>
    <property type="match status" value="1"/>
</dbReference>
<feature type="chain" id="PRO_5040927573" evidence="12">
    <location>
        <begin position="28"/>
        <end position="1011"/>
    </location>
</feature>
<keyword evidence="4 10" id="KW-0812">Transmembrane</keyword>
<sequence length="1011" mass="109294">MTNRYGPAFALLLAGLLALISAGPAVAQTEYTIEGQVTDESTSEVLPGANVQVEGTNFGTATGTDGEFSFTARLQPGEYRVRVSFVGYETATRMVELTDQEVVTLDPFQLGVSAARVDEVIVTGQAGPTERKELGNAISSIEAAELQDTPKSSTLQSLQGKLAGVRVQQSSGDPAGGTDIRLRGTGTVLGAASPLIVVDGVIISNDSPELIQVGGTTQNRLIDINPNDIERVEVVKGAAAAALYGSRANNGVVQIFTKSGQEGETKVTYSTRVKTQAVRKTLDVNMAQNEQGQFLDNSGDPLPEGQRRFDFQDFIFDRAYGTEQYLSISGSSGDTRFFTSGGYLGSQGIVDESGFQRFNGTARLQHTVNDWFNVSAGARYAFSKSDDVPNGGLNTLYGALTGFIFGPNTFDPRPNEAGEFPDDAAFSNPLEVQSRFDFGQTTDRFIGDIQLDLTPFDGLSIDYTLGLDTYDQTGTAFIPRGVSTPGFETGFSRRAELSNLQLNSDLNVRYEASIRDGLTSTSLIGGTLQHESEESFNAQSQDLPPIAETVGGGTSSREFGEFRSPLTVYGVFGQQSFGLADRLFVTGALRLDASSSFGEGDRWQLYPKVSTSYVISEQDFWRGAIGSVLPSFKLRGSVGWSGGLTSIGAFDRFTVYNAQSFDGNPGLQPAPQLGAQGVRPERQREIEVGADFSLISDRLSVEFTYYNQRTEDLLLTKSLAPTTGFNTELANIGTVENNGIELRARGVALNRSDVRWVSTVTYARNRNEVTGIPGETGRVIIPSSFRVSAAQNGEPIGSYFGGAFARNEDGEVIDTEGNPMREDDDGYWRPKNCDVSESGCSGIPARAEQDQIIGNPQPDFTLAWANQVEVGDNLSIRFQVDGEFGQDVFNFTRRIGAFPSFGTLEDYERELEGDLPSGYGSGVFNIFENWVEDGTYVKLREVAVNYTIRPGALPVESVRFNAAGRNLFSIDDYSGYDPEVNIGGQRTGVRGFDFVVPPVPRTFSLGATITF</sequence>
<proteinExistence type="inferred from homology"/>
<organism evidence="15 16">
    <name type="scientific">Salinibacter ruber</name>
    <dbReference type="NCBI Taxonomy" id="146919"/>
    <lineage>
        <taxon>Bacteria</taxon>
        <taxon>Pseudomonadati</taxon>
        <taxon>Rhodothermota</taxon>
        <taxon>Rhodothermia</taxon>
        <taxon>Rhodothermales</taxon>
        <taxon>Salinibacteraceae</taxon>
        <taxon>Salinibacter</taxon>
    </lineage>
</organism>
<dbReference type="Pfam" id="PF07715">
    <property type="entry name" value="Plug"/>
    <property type="match status" value="1"/>
</dbReference>
<dbReference type="AlphaFoldDB" id="A0A9X2UAE0"/>
<keyword evidence="8" id="KW-0675">Receptor</keyword>
<gene>
    <name evidence="15" type="ORF">GGP83_002682</name>
</gene>
<evidence type="ECO:0000256" key="5">
    <source>
        <dbReference type="ARBA" id="ARBA00022729"/>
    </source>
</evidence>
<dbReference type="InterPro" id="IPR012910">
    <property type="entry name" value="Plug_dom"/>
</dbReference>
<evidence type="ECO:0000256" key="2">
    <source>
        <dbReference type="ARBA" id="ARBA00022448"/>
    </source>
</evidence>
<comment type="subcellular location">
    <subcellularLocation>
        <location evidence="1 10">Cell outer membrane</location>
        <topology evidence="1 10">Multi-pass membrane protein</topology>
    </subcellularLocation>
</comment>
<dbReference type="InterPro" id="IPR023996">
    <property type="entry name" value="TonB-dep_OMP_SusC/RagA"/>
</dbReference>
<evidence type="ECO:0000256" key="7">
    <source>
        <dbReference type="ARBA" id="ARBA00023136"/>
    </source>
</evidence>
<evidence type="ECO:0000256" key="3">
    <source>
        <dbReference type="ARBA" id="ARBA00022452"/>
    </source>
</evidence>
<feature type="domain" description="TonB-dependent receptor-like beta-barrel" evidence="13">
    <location>
        <begin position="414"/>
        <end position="779"/>
    </location>
</feature>
<evidence type="ECO:0000256" key="4">
    <source>
        <dbReference type="ARBA" id="ARBA00022692"/>
    </source>
</evidence>
<dbReference type="SUPFAM" id="SSF56935">
    <property type="entry name" value="Porins"/>
    <property type="match status" value="1"/>
</dbReference>
<evidence type="ECO:0000256" key="6">
    <source>
        <dbReference type="ARBA" id="ARBA00023077"/>
    </source>
</evidence>
<dbReference type="NCBIfam" id="TIGR04056">
    <property type="entry name" value="OMP_RagA_SusC"/>
    <property type="match status" value="1"/>
</dbReference>
<keyword evidence="3 10" id="KW-1134">Transmembrane beta strand</keyword>
<keyword evidence="9 10" id="KW-0998">Cell outer membrane</keyword>
<evidence type="ECO:0000256" key="9">
    <source>
        <dbReference type="ARBA" id="ARBA00023237"/>
    </source>
</evidence>
<evidence type="ECO:0000256" key="8">
    <source>
        <dbReference type="ARBA" id="ARBA00023170"/>
    </source>
</evidence>
<dbReference type="InterPro" id="IPR000531">
    <property type="entry name" value="Beta-barrel_TonB"/>
</dbReference>
<dbReference type="InterPro" id="IPR037066">
    <property type="entry name" value="Plug_dom_sf"/>
</dbReference>
<accession>A0A9X2UAE0</accession>
<keyword evidence="7 10" id="KW-0472">Membrane</keyword>
<comment type="caution">
    <text evidence="15">The sequence shown here is derived from an EMBL/GenBank/DDBJ whole genome shotgun (WGS) entry which is preliminary data.</text>
</comment>
<evidence type="ECO:0000313" key="16">
    <source>
        <dbReference type="Proteomes" id="UP001155010"/>
    </source>
</evidence>
<evidence type="ECO:0000256" key="10">
    <source>
        <dbReference type="PROSITE-ProRule" id="PRU01360"/>
    </source>
</evidence>
<dbReference type="GO" id="GO:0009279">
    <property type="term" value="C:cell outer membrane"/>
    <property type="evidence" value="ECO:0007669"/>
    <property type="project" value="UniProtKB-SubCell"/>
</dbReference>
<dbReference type="Gene3D" id="2.170.130.10">
    <property type="entry name" value="TonB-dependent receptor, plug domain"/>
    <property type="match status" value="1"/>
</dbReference>
<reference evidence="15" key="1">
    <citation type="submission" date="2022-08" db="EMBL/GenBank/DDBJ databases">
        <title>Genomic Encyclopedia of Type Strains, Phase V (KMG-V): Genome sequencing to study the core and pangenomes of soil and plant-associated prokaryotes.</title>
        <authorList>
            <person name="Whitman W."/>
        </authorList>
    </citation>
    <scope>NUCLEOTIDE SEQUENCE</scope>
    <source>
        <strain evidence="15">SP2017</strain>
    </source>
</reference>
<dbReference type="Pfam" id="PF00593">
    <property type="entry name" value="TonB_dep_Rec_b-barrel"/>
    <property type="match status" value="1"/>
</dbReference>
<evidence type="ECO:0000313" key="15">
    <source>
        <dbReference type="EMBL" id="MCS3952709.1"/>
    </source>
</evidence>
<evidence type="ECO:0000256" key="1">
    <source>
        <dbReference type="ARBA" id="ARBA00004571"/>
    </source>
</evidence>
<dbReference type="InterPro" id="IPR039426">
    <property type="entry name" value="TonB-dep_rcpt-like"/>
</dbReference>
<dbReference type="Gene3D" id="2.40.170.20">
    <property type="entry name" value="TonB-dependent receptor, beta-barrel domain"/>
    <property type="match status" value="1"/>
</dbReference>
<feature type="signal peptide" evidence="12">
    <location>
        <begin position="1"/>
        <end position="27"/>
    </location>
</feature>
<evidence type="ECO:0000256" key="12">
    <source>
        <dbReference type="SAM" id="SignalP"/>
    </source>
</evidence>
<evidence type="ECO:0000256" key="11">
    <source>
        <dbReference type="RuleBase" id="RU003357"/>
    </source>
</evidence>
<name>A0A9X2UAE0_9BACT</name>
<evidence type="ECO:0000259" key="14">
    <source>
        <dbReference type="Pfam" id="PF07715"/>
    </source>
</evidence>
<dbReference type="GO" id="GO:0044718">
    <property type="term" value="P:siderophore transmembrane transport"/>
    <property type="evidence" value="ECO:0007669"/>
    <property type="project" value="TreeGrafter"/>
</dbReference>
<dbReference type="SUPFAM" id="SSF49464">
    <property type="entry name" value="Carboxypeptidase regulatory domain-like"/>
    <property type="match status" value="1"/>
</dbReference>
<keyword evidence="5 12" id="KW-0732">Signal</keyword>
<evidence type="ECO:0000259" key="13">
    <source>
        <dbReference type="Pfam" id="PF00593"/>
    </source>
</evidence>
<dbReference type="GO" id="GO:0015344">
    <property type="term" value="F:siderophore uptake transmembrane transporter activity"/>
    <property type="evidence" value="ECO:0007669"/>
    <property type="project" value="TreeGrafter"/>
</dbReference>
<dbReference type="InterPro" id="IPR008969">
    <property type="entry name" value="CarboxyPept-like_regulatory"/>
</dbReference>
<dbReference type="Gene3D" id="2.60.40.1120">
    <property type="entry name" value="Carboxypeptidase-like, regulatory domain"/>
    <property type="match status" value="1"/>
</dbReference>
<keyword evidence="6 11" id="KW-0798">TonB box</keyword>
<dbReference type="Proteomes" id="UP001155010">
    <property type="component" value="Unassembled WGS sequence"/>
</dbReference>
<dbReference type="RefSeq" id="WP_013060812.1">
    <property type="nucleotide sequence ID" value="NZ_JACIFB010000008.1"/>
</dbReference>
<keyword evidence="2 10" id="KW-0813">Transport</keyword>